<evidence type="ECO:0000256" key="1">
    <source>
        <dbReference type="ARBA" id="ARBA00004651"/>
    </source>
</evidence>
<accession>A0ABS5CGM4</accession>
<feature type="transmembrane region" description="Helical" evidence="7">
    <location>
        <begin position="130"/>
        <end position="155"/>
    </location>
</feature>
<evidence type="ECO:0000256" key="4">
    <source>
        <dbReference type="ARBA" id="ARBA00022692"/>
    </source>
</evidence>
<dbReference type="PANTHER" id="PTHR43124">
    <property type="entry name" value="PURINE EFFLUX PUMP PBUE"/>
    <property type="match status" value="1"/>
</dbReference>
<evidence type="ECO:0000256" key="6">
    <source>
        <dbReference type="ARBA" id="ARBA00023136"/>
    </source>
</evidence>
<dbReference type="RefSeq" id="WP_210661182.1">
    <property type="nucleotide sequence ID" value="NZ_JAGKSP010000009.1"/>
</dbReference>
<feature type="transmembrane region" description="Helical" evidence="7">
    <location>
        <begin position="239"/>
        <end position="259"/>
    </location>
</feature>
<dbReference type="SUPFAM" id="SSF103473">
    <property type="entry name" value="MFS general substrate transporter"/>
    <property type="match status" value="1"/>
</dbReference>
<keyword evidence="2" id="KW-0813">Transport</keyword>
<proteinExistence type="predicted"/>
<evidence type="ECO:0000256" key="2">
    <source>
        <dbReference type="ARBA" id="ARBA00022448"/>
    </source>
</evidence>
<feature type="transmembrane region" description="Helical" evidence="7">
    <location>
        <begin position="96"/>
        <end position="118"/>
    </location>
</feature>
<evidence type="ECO:0000256" key="3">
    <source>
        <dbReference type="ARBA" id="ARBA00022475"/>
    </source>
</evidence>
<keyword evidence="4 7" id="KW-0812">Transmembrane</keyword>
<dbReference type="PROSITE" id="PS00217">
    <property type="entry name" value="SUGAR_TRANSPORT_2"/>
    <property type="match status" value="1"/>
</dbReference>
<dbReference type="InterPro" id="IPR005829">
    <property type="entry name" value="Sugar_transporter_CS"/>
</dbReference>
<feature type="domain" description="Major facilitator superfamily (MFS) profile" evidence="8">
    <location>
        <begin position="1"/>
        <end position="382"/>
    </location>
</feature>
<dbReference type="Gene3D" id="1.20.1250.20">
    <property type="entry name" value="MFS general substrate transporter like domains"/>
    <property type="match status" value="1"/>
</dbReference>
<gene>
    <name evidence="9" type="ORF">I8J30_20150</name>
</gene>
<name>A0ABS5CGM4_9BACL</name>
<feature type="transmembrane region" description="Helical" evidence="7">
    <location>
        <begin position="200"/>
        <end position="219"/>
    </location>
</feature>
<evidence type="ECO:0000313" key="10">
    <source>
        <dbReference type="Proteomes" id="UP000673394"/>
    </source>
</evidence>
<dbReference type="InterPro" id="IPR050189">
    <property type="entry name" value="MFS_Efflux_Transporters"/>
</dbReference>
<evidence type="ECO:0000259" key="8">
    <source>
        <dbReference type="PROSITE" id="PS50850"/>
    </source>
</evidence>
<evidence type="ECO:0000313" key="9">
    <source>
        <dbReference type="EMBL" id="MBP3965043.1"/>
    </source>
</evidence>
<keyword evidence="10" id="KW-1185">Reference proteome</keyword>
<feature type="transmembrane region" description="Helical" evidence="7">
    <location>
        <begin position="355"/>
        <end position="376"/>
    </location>
</feature>
<dbReference type="PANTHER" id="PTHR43124:SF3">
    <property type="entry name" value="CHLORAMPHENICOL EFFLUX PUMP RV0191"/>
    <property type="match status" value="1"/>
</dbReference>
<feature type="transmembrane region" description="Helical" evidence="7">
    <location>
        <begin position="71"/>
        <end position="90"/>
    </location>
</feature>
<evidence type="ECO:0000256" key="5">
    <source>
        <dbReference type="ARBA" id="ARBA00022989"/>
    </source>
</evidence>
<feature type="transmembrane region" description="Helical" evidence="7">
    <location>
        <begin position="266"/>
        <end position="282"/>
    </location>
</feature>
<comment type="caution">
    <text evidence="9">The sequence shown here is derived from an EMBL/GenBank/DDBJ whole genome shotgun (WGS) entry which is preliminary data.</text>
</comment>
<dbReference type="Pfam" id="PF07690">
    <property type="entry name" value="MFS_1"/>
    <property type="match status" value="1"/>
</dbReference>
<sequence>MKQSFKLTLLSLAVTSTLAPMLAAPAVKLLLLDFTETNPVLVQLVVTFASFFILPSLLIGSLLARWISKKAILSIGLVLFIIGGVGPSFMHSIEAILVMRAILGLGIGFITPLMNALVAEYFEGEERSKMNGLTVGVNGIGGAFFLLIGGAITALGWRSVFWTYSFGLILLILVLLFVPRDKPKMTVQADKPAKSGPMPLSVYRIGLLTTGLMILYYVIPTNLASFVIDNKLGNSATSGYLTSISFVFVFLAGITGTWTSGLMGKGAVPFVIVLLGAAFLLMSEAHSLWMVASGVGIVGFGFGLAYPILLNKMALAAPAEHRTLAVMLMTAFANLGQFISPLITNGIKSMFHLDSIRSVFLIIMFVLIISLVVPILQTLTVQTVKKQVEAQR</sequence>
<feature type="transmembrane region" description="Helical" evidence="7">
    <location>
        <begin position="161"/>
        <end position="179"/>
    </location>
</feature>
<dbReference type="PROSITE" id="PS50850">
    <property type="entry name" value="MFS"/>
    <property type="match status" value="1"/>
</dbReference>
<comment type="subcellular location">
    <subcellularLocation>
        <location evidence="1">Cell membrane</location>
        <topology evidence="1">Multi-pass membrane protein</topology>
    </subcellularLocation>
</comment>
<dbReference type="InterPro" id="IPR036259">
    <property type="entry name" value="MFS_trans_sf"/>
</dbReference>
<evidence type="ECO:0000256" key="7">
    <source>
        <dbReference type="SAM" id="Phobius"/>
    </source>
</evidence>
<feature type="transmembrane region" description="Helical" evidence="7">
    <location>
        <begin position="288"/>
        <end position="311"/>
    </location>
</feature>
<feature type="transmembrane region" description="Helical" evidence="7">
    <location>
        <begin position="39"/>
        <end position="64"/>
    </location>
</feature>
<keyword evidence="6 7" id="KW-0472">Membrane</keyword>
<dbReference type="Proteomes" id="UP000673394">
    <property type="component" value="Unassembled WGS sequence"/>
</dbReference>
<protein>
    <submittedName>
        <fullName evidence="9">MFS transporter</fullName>
    </submittedName>
</protein>
<dbReference type="EMBL" id="JAGKSP010000009">
    <property type="protein sequence ID" value="MBP3965043.1"/>
    <property type="molecule type" value="Genomic_DNA"/>
</dbReference>
<keyword evidence="3" id="KW-1003">Cell membrane</keyword>
<reference evidence="9 10" key="1">
    <citation type="submission" date="2021-04" db="EMBL/GenBank/DDBJ databases">
        <title>Paenibacillus sp. DLE-14 whole genome sequence.</title>
        <authorList>
            <person name="Ham Y.J."/>
        </authorList>
    </citation>
    <scope>NUCLEOTIDE SEQUENCE [LARGE SCALE GENOMIC DNA]</scope>
    <source>
        <strain evidence="9 10">DLE-14</strain>
    </source>
</reference>
<dbReference type="InterPro" id="IPR011701">
    <property type="entry name" value="MFS"/>
</dbReference>
<dbReference type="InterPro" id="IPR020846">
    <property type="entry name" value="MFS_dom"/>
</dbReference>
<keyword evidence="5 7" id="KW-1133">Transmembrane helix</keyword>
<organism evidence="9 10">
    <name type="scientific">Paenibacillus lignilyticus</name>
    <dbReference type="NCBI Taxonomy" id="1172615"/>
    <lineage>
        <taxon>Bacteria</taxon>
        <taxon>Bacillati</taxon>
        <taxon>Bacillota</taxon>
        <taxon>Bacilli</taxon>
        <taxon>Bacillales</taxon>
        <taxon>Paenibacillaceae</taxon>
        <taxon>Paenibacillus</taxon>
    </lineage>
</organism>
<feature type="transmembrane region" description="Helical" evidence="7">
    <location>
        <begin position="323"/>
        <end position="343"/>
    </location>
</feature>